<keyword evidence="3" id="KW-1185">Reference proteome</keyword>
<accession>A0A7W5ZJ34</accession>
<comment type="caution">
    <text evidence="2">The sequence shown here is derived from an EMBL/GenBank/DDBJ whole genome shotgun (WGS) entry which is preliminary data.</text>
</comment>
<dbReference type="EMBL" id="JACIBY010000003">
    <property type="protein sequence ID" value="MBB3837804.1"/>
    <property type="molecule type" value="Genomic_DNA"/>
</dbReference>
<reference evidence="2 3" key="1">
    <citation type="submission" date="2020-08" db="EMBL/GenBank/DDBJ databases">
        <title>Genomic Encyclopedia of Type Strains, Phase IV (KMG-IV): sequencing the most valuable type-strain genomes for metagenomic binning, comparative biology and taxonomic classification.</title>
        <authorList>
            <person name="Goeker M."/>
        </authorList>
    </citation>
    <scope>NUCLEOTIDE SEQUENCE [LARGE SCALE GENOMIC DNA]</scope>
    <source>
        <strain evidence="2 3">DSM 17976</strain>
    </source>
</reference>
<dbReference type="PANTHER" id="PTHR30383:SF5">
    <property type="entry name" value="SGNH HYDROLASE-TYPE ESTERASE DOMAIN-CONTAINING PROTEIN"/>
    <property type="match status" value="1"/>
</dbReference>
<dbReference type="RefSeq" id="WP_183972644.1">
    <property type="nucleotide sequence ID" value="NZ_JACIBY010000003.1"/>
</dbReference>
<dbReference type="InterPro" id="IPR013830">
    <property type="entry name" value="SGNH_hydro"/>
</dbReference>
<dbReference type="GO" id="GO:0004622">
    <property type="term" value="F:phosphatidylcholine lysophospholipase activity"/>
    <property type="evidence" value="ECO:0007669"/>
    <property type="project" value="TreeGrafter"/>
</dbReference>
<dbReference type="InterPro" id="IPR036514">
    <property type="entry name" value="SGNH_hydro_sf"/>
</dbReference>
<organism evidence="2 3">
    <name type="scientific">Runella defluvii</name>
    <dbReference type="NCBI Taxonomy" id="370973"/>
    <lineage>
        <taxon>Bacteria</taxon>
        <taxon>Pseudomonadati</taxon>
        <taxon>Bacteroidota</taxon>
        <taxon>Cytophagia</taxon>
        <taxon>Cytophagales</taxon>
        <taxon>Spirosomataceae</taxon>
        <taxon>Runella</taxon>
    </lineage>
</organism>
<dbReference type="Pfam" id="PF13472">
    <property type="entry name" value="Lipase_GDSL_2"/>
    <property type="match status" value="1"/>
</dbReference>
<protein>
    <submittedName>
        <fullName evidence="2">Lysophospholipase L1-like esterase</fullName>
    </submittedName>
</protein>
<dbReference type="Proteomes" id="UP000541352">
    <property type="component" value="Unassembled WGS sequence"/>
</dbReference>
<name>A0A7W5ZJ34_9BACT</name>
<dbReference type="Gene3D" id="3.40.50.1110">
    <property type="entry name" value="SGNH hydrolase"/>
    <property type="match status" value="1"/>
</dbReference>
<evidence type="ECO:0000313" key="3">
    <source>
        <dbReference type="Proteomes" id="UP000541352"/>
    </source>
</evidence>
<feature type="domain" description="SGNH hydrolase-type esterase" evidence="1">
    <location>
        <begin position="30"/>
        <end position="213"/>
    </location>
</feature>
<sequence length="225" mass="25330">MKSFFHYLKLALVAIPLLAFQQDKPLRIVFFGDSITQAAVKPGGYIVKMGEMLEKQGLKDKYELIGAGIGGNKVYDLYLRLEDDVLAKQPNIVVIYVGVNDVWHKASSGTGTDPDKFVRFYEALLKKFKAANIRVAMCTPAVIGERTDFSNQQDGDLNRYSQLIRDLAKKQGLPLIDLRKSFLDYNLKNNATNDEKNILTTDRVHLNDAGNQLVADEMWKVLKGM</sequence>
<dbReference type="SUPFAM" id="SSF52266">
    <property type="entry name" value="SGNH hydrolase"/>
    <property type="match status" value="1"/>
</dbReference>
<evidence type="ECO:0000259" key="1">
    <source>
        <dbReference type="Pfam" id="PF13472"/>
    </source>
</evidence>
<dbReference type="InterPro" id="IPR051532">
    <property type="entry name" value="Ester_Hydrolysis_Enzymes"/>
</dbReference>
<evidence type="ECO:0000313" key="2">
    <source>
        <dbReference type="EMBL" id="MBB3837804.1"/>
    </source>
</evidence>
<dbReference type="AlphaFoldDB" id="A0A7W5ZJ34"/>
<dbReference type="PANTHER" id="PTHR30383">
    <property type="entry name" value="THIOESTERASE 1/PROTEASE 1/LYSOPHOSPHOLIPASE L1"/>
    <property type="match status" value="1"/>
</dbReference>
<gene>
    <name evidence="2" type="ORF">FHS57_001801</name>
</gene>
<proteinExistence type="predicted"/>